<dbReference type="EMBL" id="SMLW01000278">
    <property type="protein sequence ID" value="MTI23693.1"/>
    <property type="molecule type" value="Genomic_DNA"/>
</dbReference>
<dbReference type="Pfam" id="PF00535">
    <property type="entry name" value="Glycos_transf_2"/>
    <property type="match status" value="1"/>
</dbReference>
<evidence type="ECO:0000256" key="2">
    <source>
        <dbReference type="ARBA" id="ARBA00022475"/>
    </source>
</evidence>
<evidence type="ECO:0000256" key="5">
    <source>
        <dbReference type="ARBA" id="ARBA00023136"/>
    </source>
</evidence>
<organism evidence="7 8">
    <name type="scientific">Fulvivirga kasyanovii</name>
    <dbReference type="NCBI Taxonomy" id="396812"/>
    <lineage>
        <taxon>Bacteria</taxon>
        <taxon>Pseudomonadati</taxon>
        <taxon>Bacteroidota</taxon>
        <taxon>Cytophagia</taxon>
        <taxon>Cytophagales</taxon>
        <taxon>Fulvivirgaceae</taxon>
        <taxon>Fulvivirga</taxon>
    </lineage>
</organism>
<dbReference type="Proteomes" id="UP000798808">
    <property type="component" value="Unassembled WGS sequence"/>
</dbReference>
<dbReference type="RefSeq" id="WP_155168898.1">
    <property type="nucleotide sequence ID" value="NZ_BAAAFL010000012.1"/>
</dbReference>
<dbReference type="PANTHER" id="PTHR43646:SF2">
    <property type="entry name" value="GLYCOSYLTRANSFERASE 2-LIKE DOMAIN-CONTAINING PROTEIN"/>
    <property type="match status" value="1"/>
</dbReference>
<name>A0ABW9RI06_9BACT</name>
<keyword evidence="2" id="KW-1003">Cell membrane</keyword>
<dbReference type="SUPFAM" id="SSF53448">
    <property type="entry name" value="Nucleotide-diphospho-sugar transferases"/>
    <property type="match status" value="1"/>
</dbReference>
<comment type="caution">
    <text evidence="7">The sequence shown here is derived from an EMBL/GenBank/DDBJ whole genome shotgun (WGS) entry which is preliminary data.</text>
</comment>
<reference evidence="7 8" key="1">
    <citation type="submission" date="2019-02" db="EMBL/GenBank/DDBJ databases">
        <authorList>
            <person name="Goldberg S.R."/>
            <person name="Haltli B.A."/>
            <person name="Correa H."/>
            <person name="Russell K.G."/>
        </authorList>
    </citation>
    <scope>NUCLEOTIDE SEQUENCE [LARGE SCALE GENOMIC DNA]</scope>
    <source>
        <strain evidence="7 8">JCM 16186</strain>
    </source>
</reference>
<keyword evidence="3" id="KW-0328">Glycosyltransferase</keyword>
<evidence type="ECO:0000313" key="8">
    <source>
        <dbReference type="Proteomes" id="UP000798808"/>
    </source>
</evidence>
<protein>
    <submittedName>
        <fullName evidence="7">Glycosyltransferase family 2 protein</fullName>
    </submittedName>
</protein>
<sequence length="340" mass="39157">MLSELSVVIPTRNRPESLMRLLEDMSKQTYPLKEIIVVDSSDKRMKMEALAEAFPSLNIQYLNSTPSVCIQRNIGVQKASSPYVFLCDDDINLPEDYVSILMKHLEEDKLGAASGLVLQKGSDGWEYSYPPSGFGRLLFAFVFQQSVWGDISCMSTRIWQKPFYKIIKWYYQGKGNSLSWAGWPLITNFQPPVFRTSVYGLGASIIKREWLINSPYDEVLDPHGIGDNYGVVMGFPYKKAVNVVCAAKAYHHQSQENRLESATTYYRRLLALDYFLKKYPRFSWWHRLWFAWSLFGNLLLFRNKPDFRHATKQALRQVIGNNNPHGRAASQGQKVLELEI</sequence>
<evidence type="ECO:0000259" key="6">
    <source>
        <dbReference type="Pfam" id="PF00535"/>
    </source>
</evidence>
<keyword evidence="5" id="KW-0472">Membrane</keyword>
<evidence type="ECO:0000256" key="1">
    <source>
        <dbReference type="ARBA" id="ARBA00004236"/>
    </source>
</evidence>
<accession>A0ABW9RI06</accession>
<keyword evidence="8" id="KW-1185">Reference proteome</keyword>
<dbReference type="InterPro" id="IPR029044">
    <property type="entry name" value="Nucleotide-diphossugar_trans"/>
</dbReference>
<feature type="domain" description="Glycosyltransferase 2-like" evidence="6">
    <location>
        <begin position="6"/>
        <end position="137"/>
    </location>
</feature>
<dbReference type="CDD" id="cd00761">
    <property type="entry name" value="Glyco_tranf_GTA_type"/>
    <property type="match status" value="1"/>
</dbReference>
<dbReference type="Gene3D" id="3.90.550.10">
    <property type="entry name" value="Spore Coat Polysaccharide Biosynthesis Protein SpsA, Chain A"/>
    <property type="match status" value="1"/>
</dbReference>
<proteinExistence type="predicted"/>
<keyword evidence="4" id="KW-0808">Transferase</keyword>
<gene>
    <name evidence="7" type="ORF">E1163_01880</name>
</gene>
<evidence type="ECO:0000256" key="4">
    <source>
        <dbReference type="ARBA" id="ARBA00022679"/>
    </source>
</evidence>
<evidence type="ECO:0000256" key="3">
    <source>
        <dbReference type="ARBA" id="ARBA00022676"/>
    </source>
</evidence>
<evidence type="ECO:0000313" key="7">
    <source>
        <dbReference type="EMBL" id="MTI23693.1"/>
    </source>
</evidence>
<comment type="subcellular location">
    <subcellularLocation>
        <location evidence="1">Cell membrane</location>
    </subcellularLocation>
</comment>
<dbReference type="PANTHER" id="PTHR43646">
    <property type="entry name" value="GLYCOSYLTRANSFERASE"/>
    <property type="match status" value="1"/>
</dbReference>
<dbReference type="InterPro" id="IPR001173">
    <property type="entry name" value="Glyco_trans_2-like"/>
</dbReference>